<evidence type="ECO:0000256" key="1">
    <source>
        <dbReference type="SAM" id="Phobius"/>
    </source>
</evidence>
<dbReference type="Proteomes" id="UP001500367">
    <property type="component" value="Unassembled WGS sequence"/>
</dbReference>
<feature type="transmembrane region" description="Helical" evidence="1">
    <location>
        <begin position="40"/>
        <end position="61"/>
    </location>
</feature>
<proteinExistence type="predicted"/>
<feature type="transmembrane region" description="Helical" evidence="1">
    <location>
        <begin position="6"/>
        <end position="28"/>
    </location>
</feature>
<accession>A0ABP7VBU6</accession>
<dbReference type="InterPro" id="IPR005901">
    <property type="entry name" value="GLPGLI"/>
</dbReference>
<reference evidence="3" key="1">
    <citation type="journal article" date="2019" name="Int. J. Syst. Evol. Microbiol.">
        <title>The Global Catalogue of Microorganisms (GCM) 10K type strain sequencing project: providing services to taxonomists for standard genome sequencing and annotation.</title>
        <authorList>
            <consortium name="The Broad Institute Genomics Platform"/>
            <consortium name="The Broad Institute Genome Sequencing Center for Infectious Disease"/>
            <person name="Wu L."/>
            <person name="Ma J."/>
        </authorList>
    </citation>
    <scope>NUCLEOTIDE SEQUENCE [LARGE SCALE GENOMIC DNA]</scope>
    <source>
        <strain evidence="3">JCM 17069</strain>
    </source>
</reference>
<keyword evidence="1" id="KW-0472">Membrane</keyword>
<organism evidence="2 3">
    <name type="scientific">Flavobacterium cheonanense</name>
    <dbReference type="NCBI Taxonomy" id="706183"/>
    <lineage>
        <taxon>Bacteria</taxon>
        <taxon>Pseudomonadati</taxon>
        <taxon>Bacteroidota</taxon>
        <taxon>Flavobacteriia</taxon>
        <taxon>Flavobacteriales</taxon>
        <taxon>Flavobacteriaceae</taxon>
        <taxon>Flavobacterium</taxon>
    </lineage>
</organism>
<sequence>MSKLLLTYVNIDLLLVKTKLILFVIVILKYSSMKNLIYGLLFLCVVEFGYSQNFQGVAYYFSKTQMKDFNFSSPNMTEAQQKEMKEELSKAFEKTYVLEFKNFESTYRQEEKLDKPKPVDGRQIQVSFGGQVGSKLYKNLKNNYFSEEKDLFGKEFLVKDSLETFKWEFINEEKKIGNYTCSKAQLLIPVSEKDKKEYEEFKTKKNEGRTNFIQMSEPKEQIIEAWYTTEIPISNGPDKYWGLPGLILELHDGTTSLLCTKIILNPEKKFEIKEPTNGKKINQMQFKEIEEEKIKSMMNKDGVIEIKMK</sequence>
<name>A0ABP7VBU6_9FLAO</name>
<evidence type="ECO:0000313" key="3">
    <source>
        <dbReference type="Proteomes" id="UP001500367"/>
    </source>
</evidence>
<dbReference type="NCBIfam" id="TIGR01200">
    <property type="entry name" value="GLPGLI"/>
    <property type="match status" value="1"/>
</dbReference>
<evidence type="ECO:0000313" key="2">
    <source>
        <dbReference type="EMBL" id="GAA4063971.1"/>
    </source>
</evidence>
<gene>
    <name evidence="2" type="ORF">GCM10022389_05940</name>
</gene>
<dbReference type="EMBL" id="BAABCT010000001">
    <property type="protein sequence ID" value="GAA4063971.1"/>
    <property type="molecule type" value="Genomic_DNA"/>
</dbReference>
<protein>
    <submittedName>
        <fullName evidence="2">GLPGLI family protein</fullName>
    </submittedName>
</protein>
<keyword evidence="1" id="KW-0812">Transmembrane</keyword>
<keyword evidence="1" id="KW-1133">Transmembrane helix</keyword>
<keyword evidence="3" id="KW-1185">Reference proteome</keyword>
<dbReference type="Pfam" id="PF09697">
    <property type="entry name" value="Porph_ging"/>
    <property type="match status" value="1"/>
</dbReference>
<comment type="caution">
    <text evidence="2">The sequence shown here is derived from an EMBL/GenBank/DDBJ whole genome shotgun (WGS) entry which is preliminary data.</text>
</comment>